<keyword evidence="2" id="KW-1185">Reference proteome</keyword>
<sequence length="102" mass="11485">MSMTPQILLRVSKRTQIPLLGSKGHNRVIHRDIKSANILLDENTQNPSSLNVVDAYVDLMQNLIPAMKDGIVCIAIDTICRICCGFMEYLYDALQMFGEMPQ</sequence>
<organism evidence="1 2">
    <name type="scientific">Lactuca sativa</name>
    <name type="common">Garden lettuce</name>
    <dbReference type="NCBI Taxonomy" id="4236"/>
    <lineage>
        <taxon>Eukaryota</taxon>
        <taxon>Viridiplantae</taxon>
        <taxon>Streptophyta</taxon>
        <taxon>Embryophyta</taxon>
        <taxon>Tracheophyta</taxon>
        <taxon>Spermatophyta</taxon>
        <taxon>Magnoliopsida</taxon>
        <taxon>eudicotyledons</taxon>
        <taxon>Gunneridae</taxon>
        <taxon>Pentapetalae</taxon>
        <taxon>asterids</taxon>
        <taxon>campanulids</taxon>
        <taxon>Asterales</taxon>
        <taxon>Asteraceae</taxon>
        <taxon>Cichorioideae</taxon>
        <taxon>Cichorieae</taxon>
        <taxon>Lactucinae</taxon>
        <taxon>Lactuca</taxon>
    </lineage>
</organism>
<reference evidence="1 2" key="1">
    <citation type="journal article" date="2017" name="Nat. Commun.">
        <title>Genome assembly with in vitro proximity ligation data and whole-genome triplication in lettuce.</title>
        <authorList>
            <person name="Reyes-Chin-Wo S."/>
            <person name="Wang Z."/>
            <person name="Yang X."/>
            <person name="Kozik A."/>
            <person name="Arikit S."/>
            <person name="Song C."/>
            <person name="Xia L."/>
            <person name="Froenicke L."/>
            <person name="Lavelle D.O."/>
            <person name="Truco M.J."/>
            <person name="Xia R."/>
            <person name="Zhu S."/>
            <person name="Xu C."/>
            <person name="Xu H."/>
            <person name="Xu X."/>
            <person name="Cox K."/>
            <person name="Korf I."/>
            <person name="Meyers B.C."/>
            <person name="Michelmore R.W."/>
        </authorList>
    </citation>
    <scope>NUCLEOTIDE SEQUENCE [LARGE SCALE GENOMIC DNA]</scope>
    <source>
        <strain evidence="2">cv. Salinas</strain>
        <tissue evidence="1">Seedlings</tissue>
    </source>
</reference>
<dbReference type="PROSITE" id="PS00108">
    <property type="entry name" value="PROTEIN_KINASE_ST"/>
    <property type="match status" value="1"/>
</dbReference>
<dbReference type="InterPro" id="IPR008271">
    <property type="entry name" value="Ser/Thr_kinase_AS"/>
</dbReference>
<dbReference type="EMBL" id="NBSK02000005">
    <property type="protein sequence ID" value="KAJ0206232.1"/>
    <property type="molecule type" value="Genomic_DNA"/>
</dbReference>
<dbReference type="AlphaFoldDB" id="A0A9R1VK25"/>
<dbReference type="GO" id="GO:0004672">
    <property type="term" value="F:protein kinase activity"/>
    <property type="evidence" value="ECO:0007669"/>
    <property type="project" value="InterPro"/>
</dbReference>
<evidence type="ECO:0000313" key="2">
    <source>
        <dbReference type="Proteomes" id="UP000235145"/>
    </source>
</evidence>
<accession>A0A9R1VK25</accession>
<dbReference type="Proteomes" id="UP000235145">
    <property type="component" value="Unassembled WGS sequence"/>
</dbReference>
<protein>
    <recommendedName>
        <fullName evidence="3">Protein kinase domain-containing protein</fullName>
    </recommendedName>
</protein>
<name>A0A9R1VK25_LACSA</name>
<dbReference type="Gene3D" id="1.10.510.10">
    <property type="entry name" value="Transferase(Phosphotransferase) domain 1"/>
    <property type="match status" value="1"/>
</dbReference>
<evidence type="ECO:0008006" key="3">
    <source>
        <dbReference type="Google" id="ProtNLM"/>
    </source>
</evidence>
<gene>
    <name evidence="1" type="ORF">LSAT_V11C500249690</name>
</gene>
<dbReference type="InterPro" id="IPR011009">
    <property type="entry name" value="Kinase-like_dom_sf"/>
</dbReference>
<proteinExistence type="predicted"/>
<evidence type="ECO:0000313" key="1">
    <source>
        <dbReference type="EMBL" id="KAJ0206232.1"/>
    </source>
</evidence>
<dbReference type="SUPFAM" id="SSF56112">
    <property type="entry name" value="Protein kinase-like (PK-like)"/>
    <property type="match status" value="1"/>
</dbReference>
<comment type="caution">
    <text evidence="1">The sequence shown here is derived from an EMBL/GenBank/DDBJ whole genome shotgun (WGS) entry which is preliminary data.</text>
</comment>